<evidence type="ECO:0000256" key="4">
    <source>
        <dbReference type="ARBA" id="ARBA00023136"/>
    </source>
</evidence>
<keyword evidence="4 5" id="KW-0472">Membrane</keyword>
<feature type="transmembrane region" description="Helical" evidence="5">
    <location>
        <begin position="12"/>
        <end position="35"/>
    </location>
</feature>
<dbReference type="Pfam" id="PF01943">
    <property type="entry name" value="Polysacc_synt"/>
    <property type="match status" value="1"/>
</dbReference>
<accession>A0A2M7H3F2</accession>
<comment type="subcellular location">
    <subcellularLocation>
        <location evidence="1">Membrane</location>
        <topology evidence="1">Multi-pass membrane protein</topology>
    </subcellularLocation>
</comment>
<dbReference type="EMBL" id="PFGC01000041">
    <property type="protein sequence ID" value="PIW36757.1"/>
    <property type="molecule type" value="Genomic_DNA"/>
</dbReference>
<feature type="transmembrane region" description="Helical" evidence="5">
    <location>
        <begin position="47"/>
        <end position="67"/>
    </location>
</feature>
<dbReference type="PANTHER" id="PTHR43424:SF1">
    <property type="entry name" value="LOCUS PUTATIVE PROTEIN 1-RELATED"/>
    <property type="match status" value="1"/>
</dbReference>
<keyword evidence="3 5" id="KW-1133">Transmembrane helix</keyword>
<feature type="transmembrane region" description="Helical" evidence="5">
    <location>
        <begin position="112"/>
        <end position="132"/>
    </location>
</feature>
<evidence type="ECO:0000256" key="2">
    <source>
        <dbReference type="ARBA" id="ARBA00022692"/>
    </source>
</evidence>
<feature type="transmembrane region" description="Helical" evidence="5">
    <location>
        <begin position="384"/>
        <end position="406"/>
    </location>
</feature>
<dbReference type="Proteomes" id="UP000230292">
    <property type="component" value="Unassembled WGS sequence"/>
</dbReference>
<evidence type="ECO:0000256" key="1">
    <source>
        <dbReference type="ARBA" id="ARBA00004141"/>
    </source>
</evidence>
<dbReference type="AlphaFoldDB" id="A0A2M7H3F2"/>
<evidence type="ECO:0000256" key="5">
    <source>
        <dbReference type="SAM" id="Phobius"/>
    </source>
</evidence>
<feature type="transmembrane region" description="Helical" evidence="5">
    <location>
        <begin position="79"/>
        <end position="106"/>
    </location>
</feature>
<reference evidence="6 7" key="1">
    <citation type="submission" date="2017-09" db="EMBL/GenBank/DDBJ databases">
        <title>Depth-based differentiation of microbial function through sediment-hosted aquifers and enrichment of novel symbionts in the deep terrestrial subsurface.</title>
        <authorList>
            <person name="Probst A.J."/>
            <person name="Ladd B."/>
            <person name="Jarett J.K."/>
            <person name="Geller-Mcgrath D.E."/>
            <person name="Sieber C.M."/>
            <person name="Emerson J.B."/>
            <person name="Anantharaman K."/>
            <person name="Thomas B.C."/>
            <person name="Malmstrom R."/>
            <person name="Stieglmeier M."/>
            <person name="Klingl A."/>
            <person name="Woyke T."/>
            <person name="Ryan C.M."/>
            <person name="Banfield J.F."/>
        </authorList>
    </citation>
    <scope>NUCLEOTIDE SEQUENCE [LARGE SCALE GENOMIC DNA]</scope>
    <source>
        <strain evidence="6">CG15_BIG_FIL_POST_REV_8_21_14_020_45_12</strain>
    </source>
</reference>
<dbReference type="PANTHER" id="PTHR43424">
    <property type="entry name" value="LOCUS PUTATIVE PROTEIN 1-RELATED"/>
    <property type="match status" value="1"/>
</dbReference>
<feature type="transmembrane region" description="Helical" evidence="5">
    <location>
        <begin position="217"/>
        <end position="240"/>
    </location>
</feature>
<evidence type="ECO:0000256" key="3">
    <source>
        <dbReference type="ARBA" id="ARBA00022989"/>
    </source>
</evidence>
<feature type="transmembrane region" description="Helical" evidence="5">
    <location>
        <begin position="176"/>
        <end position="197"/>
    </location>
</feature>
<sequence>MNLTKVVFKNFSYIMIGRVLFRFLNAAIMIYAARYLGVDRYGMFETALAWANAFLALNDVGMSTLIVREGARDESKIAVYFGNTLLVEVIFSIILYATVLLVGFGIGYNHTTMVLLAILGAGGLIFEFRKVMRGIFRIYLKLKVVAFLEVLNGIIYFLLTLWIVTTIKDIDVGLLGIAHANLWTNVLFVAALFFYTLRFVKPKIDRKQIWPMIKQSYVFTLYNLFFMLYFQIDQIILSILKPASEVGIYSASAKLVGAFLFIPVMLFQVTMPIMYQASREDMPRYKRINHMKWRYLAAFGIPAGVGLWLLAPQIINFVFGEKYLASIPVLAVMGWFLAIRFTALSQGNSLTTTDRQGLRAFIQILSLVLNIVLDIILIKKYGALGAGIATLITEACIATSYLYFSAKYLEESVLKNSLSLLPIVGATLVMSLAVFLAKDQLHVIFVMLLGVITYLPFLWIFRFFRPYDKQILQQIMSKP</sequence>
<dbReference type="GO" id="GO:0016020">
    <property type="term" value="C:membrane"/>
    <property type="evidence" value="ECO:0007669"/>
    <property type="project" value="UniProtKB-SubCell"/>
</dbReference>
<name>A0A2M7H3F2_9BACT</name>
<feature type="transmembrane region" description="Helical" evidence="5">
    <location>
        <begin position="325"/>
        <end position="345"/>
    </location>
</feature>
<protein>
    <submittedName>
        <fullName evidence="6">Uncharacterized protein</fullName>
    </submittedName>
</protein>
<keyword evidence="2 5" id="KW-0812">Transmembrane</keyword>
<feature type="transmembrane region" description="Helical" evidence="5">
    <location>
        <begin position="255"/>
        <end position="275"/>
    </location>
</feature>
<feature type="transmembrane region" description="Helical" evidence="5">
    <location>
        <begin position="418"/>
        <end position="437"/>
    </location>
</feature>
<feature type="transmembrane region" description="Helical" evidence="5">
    <location>
        <begin position="357"/>
        <end position="378"/>
    </location>
</feature>
<feature type="transmembrane region" description="Helical" evidence="5">
    <location>
        <begin position="443"/>
        <end position="464"/>
    </location>
</feature>
<feature type="transmembrane region" description="Helical" evidence="5">
    <location>
        <begin position="295"/>
        <end position="319"/>
    </location>
</feature>
<dbReference type="InterPro" id="IPR002797">
    <property type="entry name" value="Polysacc_synth"/>
</dbReference>
<evidence type="ECO:0000313" key="6">
    <source>
        <dbReference type="EMBL" id="PIW36757.1"/>
    </source>
</evidence>
<proteinExistence type="predicted"/>
<evidence type="ECO:0000313" key="7">
    <source>
        <dbReference type="Proteomes" id="UP000230292"/>
    </source>
</evidence>
<comment type="caution">
    <text evidence="6">The sequence shown here is derived from an EMBL/GenBank/DDBJ whole genome shotgun (WGS) entry which is preliminary data.</text>
</comment>
<dbReference type="CDD" id="cd13128">
    <property type="entry name" value="MATE_Wzx_like"/>
    <property type="match status" value="1"/>
</dbReference>
<feature type="transmembrane region" description="Helical" evidence="5">
    <location>
        <begin position="144"/>
        <end position="164"/>
    </location>
</feature>
<dbReference type="InterPro" id="IPR052556">
    <property type="entry name" value="PolySynth_Transporter"/>
</dbReference>
<gene>
    <name evidence="6" type="ORF">COW24_03670</name>
</gene>
<organism evidence="6 7">
    <name type="scientific">Candidatus Kerfeldbacteria bacterium CG15_BIG_FIL_POST_REV_8_21_14_020_45_12</name>
    <dbReference type="NCBI Taxonomy" id="2014247"/>
    <lineage>
        <taxon>Bacteria</taxon>
        <taxon>Candidatus Kerfeldiibacteriota</taxon>
    </lineage>
</organism>